<keyword evidence="3" id="KW-1185">Reference proteome</keyword>
<organism evidence="3 4">
    <name type="scientific">Strongyloides papillosus</name>
    <name type="common">Intestinal threadworm</name>
    <dbReference type="NCBI Taxonomy" id="174720"/>
    <lineage>
        <taxon>Eukaryota</taxon>
        <taxon>Metazoa</taxon>
        <taxon>Ecdysozoa</taxon>
        <taxon>Nematoda</taxon>
        <taxon>Chromadorea</taxon>
        <taxon>Rhabditida</taxon>
        <taxon>Tylenchina</taxon>
        <taxon>Panagrolaimomorpha</taxon>
        <taxon>Strongyloidoidea</taxon>
        <taxon>Strongyloididae</taxon>
        <taxon>Strongyloides</taxon>
    </lineage>
</organism>
<keyword evidence="1" id="KW-1133">Transmembrane helix</keyword>
<keyword evidence="1" id="KW-0812">Transmembrane</keyword>
<dbReference type="Proteomes" id="UP000046392">
    <property type="component" value="Unplaced"/>
</dbReference>
<protein>
    <submittedName>
        <fullName evidence="4">7TM_GPCR_Srx domain-containing protein</fullName>
    </submittedName>
</protein>
<accession>A0A0N5B367</accession>
<feature type="transmembrane region" description="Helical" evidence="1">
    <location>
        <begin position="174"/>
        <end position="195"/>
    </location>
</feature>
<reference evidence="4" key="1">
    <citation type="submission" date="2017-02" db="UniProtKB">
        <authorList>
            <consortium name="WormBaseParasite"/>
        </authorList>
    </citation>
    <scope>IDENTIFICATION</scope>
</reference>
<evidence type="ECO:0000259" key="2">
    <source>
        <dbReference type="Pfam" id="PF10328"/>
    </source>
</evidence>
<dbReference type="Pfam" id="PF10328">
    <property type="entry name" value="7TM_GPCR_Srx"/>
    <property type="match status" value="1"/>
</dbReference>
<sequence length="262" mass="30530">MAFDLMRHHGVVSFVQQLCHFLTSVQTIFYINWGPTFPTIIGGILEAGYLSSIAFILVLSLNRCDLMYDFKLFPSISRKIFYSIASILCYVYYCLVMVFFLLPGNRMMFKYRHYEWSFVEDGCLTSLGFTLVKWNIYSPLIVSFILYVLTFSKIIYLRCKKQKSTYFFTEDIKLIVHIVITYVLIICMEICWNGHFFNIYKTQFGALIPQIMYILISGANTTFTLFFVRDVRNNAFGRCCSKSIVPASRIDKAQIKSTKVVF</sequence>
<feature type="transmembrane region" description="Helical" evidence="1">
    <location>
        <begin position="207"/>
        <end position="228"/>
    </location>
</feature>
<evidence type="ECO:0000256" key="1">
    <source>
        <dbReference type="SAM" id="Phobius"/>
    </source>
</evidence>
<dbReference type="AlphaFoldDB" id="A0A0N5B367"/>
<proteinExistence type="predicted"/>
<feature type="domain" description="7TM GPCR serpentine receptor class x (Srx)" evidence="2">
    <location>
        <begin position="21"/>
        <end position="180"/>
    </location>
</feature>
<dbReference type="InterPro" id="IPR019430">
    <property type="entry name" value="7TM_GPCR_serpentine_rcpt_Srx"/>
</dbReference>
<evidence type="ECO:0000313" key="4">
    <source>
        <dbReference type="WBParaSite" id="SPAL_0000051900.1"/>
    </source>
</evidence>
<feature type="transmembrane region" description="Helical" evidence="1">
    <location>
        <begin position="80"/>
        <end position="102"/>
    </location>
</feature>
<evidence type="ECO:0000313" key="3">
    <source>
        <dbReference type="Proteomes" id="UP000046392"/>
    </source>
</evidence>
<feature type="transmembrane region" description="Helical" evidence="1">
    <location>
        <begin position="37"/>
        <end position="59"/>
    </location>
</feature>
<dbReference type="WBParaSite" id="SPAL_0000051900.1">
    <property type="protein sequence ID" value="SPAL_0000051900.1"/>
    <property type="gene ID" value="SPAL_0000051900"/>
</dbReference>
<keyword evidence="1" id="KW-0472">Membrane</keyword>
<name>A0A0N5B367_STREA</name>
<feature type="transmembrane region" description="Helical" evidence="1">
    <location>
        <begin position="136"/>
        <end position="154"/>
    </location>
</feature>